<evidence type="ECO:0000256" key="2">
    <source>
        <dbReference type="SAM" id="SignalP"/>
    </source>
</evidence>
<proteinExistence type="predicted"/>
<gene>
    <name evidence="3" type="ORF">GETHED_21820</name>
</gene>
<evidence type="ECO:0000313" key="3">
    <source>
        <dbReference type="EMBL" id="GLH67818.1"/>
    </source>
</evidence>
<sequence>MRTALMLLILAACALGCRGNRPRAAESATPAAALAPLPASASVLAAAEPPKPLAPAAAPARATTETAASSAKAPAKPAQANTLTGRLLERIVAMPYCYLRLQTAQGEVWAAIPDAKLEVGSEVVVEDPVLMDNFESKTLKRTFPGIYFGTLAGTGAGAAPAADPHASPHGNPHQSTHGKPAATRAAVGKVGRATGPDSRTVAEIWSQKEQLAGRAVTVRGQVVKYNAGVMGKNWIHLQDGSGNAGKGTHDLAVTTTDQTAPGTVVTARGVVRTRKDFGSGYAYEVLLEDAALEKR</sequence>
<comment type="caution">
    <text evidence="3">The sequence shown here is derived from an EMBL/GenBank/DDBJ whole genome shotgun (WGS) entry which is preliminary data.</text>
</comment>
<evidence type="ECO:0000313" key="4">
    <source>
        <dbReference type="Proteomes" id="UP001165044"/>
    </source>
</evidence>
<accession>A0ABQ5PZN4</accession>
<protein>
    <recommendedName>
        <fullName evidence="5">DNA-binding protein</fullName>
    </recommendedName>
</protein>
<name>A0ABQ5PZN4_9BACT</name>
<dbReference type="Proteomes" id="UP001165044">
    <property type="component" value="Unassembled WGS sequence"/>
</dbReference>
<feature type="signal peptide" evidence="2">
    <location>
        <begin position="1"/>
        <end position="41"/>
    </location>
</feature>
<feature type="chain" id="PRO_5047165373" description="DNA-binding protein" evidence="2">
    <location>
        <begin position="42"/>
        <end position="295"/>
    </location>
</feature>
<keyword evidence="2" id="KW-0732">Signal</keyword>
<evidence type="ECO:0008006" key="5">
    <source>
        <dbReference type="Google" id="ProtNLM"/>
    </source>
</evidence>
<reference evidence="3" key="1">
    <citation type="journal article" date="2023" name="Antonie Van Leeuwenhoek">
        <title>Mesoterricola silvestris gen. nov., sp. nov., Mesoterricola sediminis sp. nov., Geothrix oryzae sp. nov., Geothrix edaphica sp. nov., Geothrix rubra sp. nov., and Geothrix limicola sp. nov., six novel members of Acidobacteriota isolated from soils.</title>
        <authorList>
            <person name="Itoh H."/>
            <person name="Sugisawa Y."/>
            <person name="Mise K."/>
            <person name="Xu Z."/>
            <person name="Kuniyasu M."/>
            <person name="Ushijima N."/>
            <person name="Kawano K."/>
            <person name="Kobayashi E."/>
            <person name="Shiratori Y."/>
            <person name="Masuda Y."/>
            <person name="Senoo K."/>
        </authorList>
    </citation>
    <scope>NUCLEOTIDE SEQUENCE</scope>
    <source>
        <strain evidence="3">Red802</strain>
    </source>
</reference>
<keyword evidence="4" id="KW-1185">Reference proteome</keyword>
<dbReference type="EMBL" id="BSDC01000003">
    <property type="protein sequence ID" value="GLH67818.1"/>
    <property type="molecule type" value="Genomic_DNA"/>
</dbReference>
<feature type="region of interest" description="Disordered" evidence="1">
    <location>
        <begin position="157"/>
        <end position="197"/>
    </location>
</feature>
<organism evidence="3 4">
    <name type="scientific">Geothrix edaphica</name>
    <dbReference type="NCBI Taxonomy" id="2927976"/>
    <lineage>
        <taxon>Bacteria</taxon>
        <taxon>Pseudomonadati</taxon>
        <taxon>Acidobacteriota</taxon>
        <taxon>Holophagae</taxon>
        <taxon>Holophagales</taxon>
        <taxon>Holophagaceae</taxon>
        <taxon>Geothrix</taxon>
    </lineage>
</organism>
<evidence type="ECO:0000256" key="1">
    <source>
        <dbReference type="SAM" id="MobiDB-lite"/>
    </source>
</evidence>
<dbReference type="RefSeq" id="WP_285609248.1">
    <property type="nucleotide sequence ID" value="NZ_BSDC01000003.1"/>
</dbReference>
<feature type="compositionally biased region" description="Low complexity" evidence="1">
    <location>
        <begin position="157"/>
        <end position="170"/>
    </location>
</feature>